<keyword evidence="4" id="KW-1185">Reference proteome</keyword>
<evidence type="ECO:0000313" key="3">
    <source>
        <dbReference type="EMBL" id="KAF4980201.1"/>
    </source>
</evidence>
<proteinExistence type="predicted"/>
<organism evidence="3 4">
    <name type="scientific">Fusarium zealandicum</name>
    <dbReference type="NCBI Taxonomy" id="1053134"/>
    <lineage>
        <taxon>Eukaryota</taxon>
        <taxon>Fungi</taxon>
        <taxon>Dikarya</taxon>
        <taxon>Ascomycota</taxon>
        <taxon>Pezizomycotina</taxon>
        <taxon>Sordariomycetes</taxon>
        <taxon>Hypocreomycetidae</taxon>
        <taxon>Hypocreales</taxon>
        <taxon>Nectriaceae</taxon>
        <taxon>Fusarium</taxon>
        <taxon>Fusarium staphyleae species complex</taxon>
    </lineage>
</organism>
<dbReference type="EMBL" id="JABEYC010000249">
    <property type="protein sequence ID" value="KAF4980201.1"/>
    <property type="molecule type" value="Genomic_DNA"/>
</dbReference>
<comment type="caution">
    <text evidence="3">The sequence shown here is derived from an EMBL/GenBank/DDBJ whole genome shotgun (WGS) entry which is preliminary data.</text>
</comment>
<evidence type="ECO:0000256" key="1">
    <source>
        <dbReference type="SAM" id="MobiDB-lite"/>
    </source>
</evidence>
<reference evidence="3" key="1">
    <citation type="journal article" date="2020" name="BMC Genomics">
        <title>Correction to: Identification and distribution of gene clusters required for synthesis of sphingolipid metabolism inhibitors in diverse species of the filamentous fungus Fusarium.</title>
        <authorList>
            <person name="Kim H.S."/>
            <person name="Lohmar J.M."/>
            <person name="Busman M."/>
            <person name="Brown D.W."/>
            <person name="Naumann T.A."/>
            <person name="Divon H.H."/>
            <person name="Lysoe E."/>
            <person name="Uhlig S."/>
            <person name="Proctor R.H."/>
        </authorList>
    </citation>
    <scope>NUCLEOTIDE SEQUENCE</scope>
    <source>
        <strain evidence="3">NRRL 22465</strain>
    </source>
</reference>
<evidence type="ECO:0000259" key="2">
    <source>
        <dbReference type="Pfam" id="PF20516"/>
    </source>
</evidence>
<feature type="domain" description="PD-(D/E)XK nuclease-like" evidence="2">
    <location>
        <begin position="174"/>
        <end position="431"/>
    </location>
</feature>
<dbReference type="Pfam" id="PF20516">
    <property type="entry name" value="PDDEXK_12"/>
    <property type="match status" value="1"/>
</dbReference>
<gene>
    <name evidence="3" type="ORF">FZEAL_3737</name>
</gene>
<dbReference type="InterPro" id="IPR046797">
    <property type="entry name" value="PDDEXK_12"/>
</dbReference>
<protein>
    <recommendedName>
        <fullName evidence="2">PD-(D/E)XK nuclease-like domain-containing protein</fullName>
    </recommendedName>
</protein>
<accession>A0A8H4UN33</accession>
<dbReference type="AlphaFoldDB" id="A0A8H4UN33"/>
<feature type="region of interest" description="Disordered" evidence="1">
    <location>
        <begin position="1"/>
        <end position="113"/>
    </location>
</feature>
<dbReference type="OrthoDB" id="4161186at2759"/>
<feature type="compositionally biased region" description="Polar residues" evidence="1">
    <location>
        <begin position="92"/>
        <end position="111"/>
    </location>
</feature>
<sequence length="450" mass="50483">MLDHDSITRWLSAIDDTIHPDSPEPKSENKHKRKHPAADSQRRKRTLPSPPISMSSQEGSPSKRQRLCPDPDKTPTRYSTSSFVLSQDARSEQASTKSSASQRSGTSSPTKNIADLRNEKLVAFHNFAGLVAVPPPLHAVVRDIRKLATGRGVLTSEDAEALRNTDNDIGDFRDDLSPPSLFIDTSGTRSNLGQLPPINRLVDEIWDEAIYCERHALPEAAWNSSVHFPLLQTALCYASVNDRAKQQQQQFKIKPTNVSTINVEKRYIPRTQRFRHNKRIDFCLYLDVADDSPLEDSIASKVRTRPHDSINHTEAPWLSRMPICVGIETKKTGEDWHAALEQIAIWTTAHWKRLRELTANTESLPFLPAVIVQGHDWSFVAATEGKVLEGGERQTVVWSKIPIGSTEGVEGICKIIAVLQYLASWSAETYWPWFRQAVLEQTPAPVEHSG</sequence>
<evidence type="ECO:0000313" key="4">
    <source>
        <dbReference type="Proteomes" id="UP000635477"/>
    </source>
</evidence>
<feature type="compositionally biased region" description="Polar residues" evidence="1">
    <location>
        <begin position="52"/>
        <end position="62"/>
    </location>
</feature>
<name>A0A8H4UN33_9HYPO</name>
<feature type="compositionally biased region" description="Basic and acidic residues" evidence="1">
    <location>
        <begin position="16"/>
        <end position="28"/>
    </location>
</feature>
<reference evidence="3" key="2">
    <citation type="submission" date="2020-05" db="EMBL/GenBank/DDBJ databases">
        <authorList>
            <person name="Kim H.-S."/>
            <person name="Proctor R.H."/>
            <person name="Brown D.W."/>
        </authorList>
    </citation>
    <scope>NUCLEOTIDE SEQUENCE</scope>
    <source>
        <strain evidence="3">NRRL 22465</strain>
    </source>
</reference>
<feature type="compositionally biased region" description="Polar residues" evidence="1">
    <location>
        <begin position="76"/>
        <end position="85"/>
    </location>
</feature>
<dbReference type="Proteomes" id="UP000635477">
    <property type="component" value="Unassembled WGS sequence"/>
</dbReference>